<organism evidence="3 4">
    <name type="scientific">Pontibacter silvestris</name>
    <dbReference type="NCBI Taxonomy" id="2305183"/>
    <lineage>
        <taxon>Bacteria</taxon>
        <taxon>Pseudomonadati</taxon>
        <taxon>Bacteroidota</taxon>
        <taxon>Cytophagia</taxon>
        <taxon>Cytophagales</taxon>
        <taxon>Hymenobacteraceae</taxon>
        <taxon>Pontibacter</taxon>
    </lineage>
</organism>
<dbReference type="SUPFAM" id="SSF51679">
    <property type="entry name" value="Bacterial luciferase-like"/>
    <property type="match status" value="1"/>
</dbReference>
<dbReference type="InterPro" id="IPR036661">
    <property type="entry name" value="Luciferase-like_sf"/>
</dbReference>
<gene>
    <name evidence="3" type="ORF">ACFSKU_10960</name>
</gene>
<dbReference type="PANTHER" id="PTHR30137">
    <property type="entry name" value="LUCIFERASE-LIKE MONOOXYGENASE"/>
    <property type="match status" value="1"/>
</dbReference>
<dbReference type="Pfam" id="PF00296">
    <property type="entry name" value="Bac_luciferase"/>
    <property type="match status" value="1"/>
</dbReference>
<dbReference type="RefSeq" id="WP_229962628.1">
    <property type="nucleotide sequence ID" value="NZ_JAJJWI010000028.1"/>
</dbReference>
<dbReference type="InterPro" id="IPR050766">
    <property type="entry name" value="Bact_Lucif_Oxidored"/>
</dbReference>
<comment type="caution">
    <text evidence="3">The sequence shown here is derived from an EMBL/GenBank/DDBJ whole genome shotgun (WGS) entry which is preliminary data.</text>
</comment>
<dbReference type="InterPro" id="IPR011251">
    <property type="entry name" value="Luciferase-like_dom"/>
</dbReference>
<comment type="similarity">
    <text evidence="1">To bacterial alkanal monooxygenase alpha and beta chains.</text>
</comment>
<dbReference type="Proteomes" id="UP001597369">
    <property type="component" value="Unassembled WGS sequence"/>
</dbReference>
<proteinExistence type="predicted"/>
<evidence type="ECO:0000256" key="1">
    <source>
        <dbReference type="ARBA" id="ARBA00007789"/>
    </source>
</evidence>
<keyword evidence="4" id="KW-1185">Reference proteome</keyword>
<dbReference type="PANTHER" id="PTHR30137:SF6">
    <property type="entry name" value="LUCIFERASE-LIKE MONOOXYGENASE"/>
    <property type="match status" value="1"/>
</dbReference>
<dbReference type="EMBL" id="JBHUHV010000034">
    <property type="protein sequence ID" value="MFD2067403.1"/>
    <property type="molecule type" value="Genomic_DNA"/>
</dbReference>
<evidence type="ECO:0000313" key="3">
    <source>
        <dbReference type="EMBL" id="MFD2067403.1"/>
    </source>
</evidence>
<dbReference type="NCBIfam" id="TIGR03558">
    <property type="entry name" value="oxido_grp_1"/>
    <property type="match status" value="1"/>
</dbReference>
<reference evidence="4" key="1">
    <citation type="journal article" date="2019" name="Int. J. Syst. Evol. Microbiol.">
        <title>The Global Catalogue of Microorganisms (GCM) 10K type strain sequencing project: providing services to taxonomists for standard genome sequencing and annotation.</title>
        <authorList>
            <consortium name="The Broad Institute Genomics Platform"/>
            <consortium name="The Broad Institute Genome Sequencing Center for Infectious Disease"/>
            <person name="Wu L."/>
            <person name="Ma J."/>
        </authorList>
    </citation>
    <scope>NUCLEOTIDE SEQUENCE [LARGE SCALE GENOMIC DNA]</scope>
    <source>
        <strain evidence="4">JCM 16545</strain>
    </source>
</reference>
<sequence length="326" mass="35936">MKIELSVLDLMMIGEERRFLDTIEGAKMLAQAVESFGYKRYWVAEHHDMPGIGSSATTLLMQYLAAATSKIRIGSGGVMLPNHAPLIVAEQFATLDTMFPQRIDFGVGRAPGGAGPAIRAIRGKNLERDFGQDLKEISDYLADNCQQAARGIREPHEVPVYILGSSLNSAEYAAKHGLPYVFASHFAPRFLMDAIQLYRKLFQPSPTLEKPYVIAGVNIIAADTPEEATLIASSHQKWVVQLYTGNAGLLPKPEPDYFKNTTANEKAILAEAMACTAIGDKSNVKDWLESFLQLTKVDELIIDARIYDPLSRCKSYQIAKEAVKAL</sequence>
<dbReference type="InterPro" id="IPR019949">
    <property type="entry name" value="CmoO-like"/>
</dbReference>
<dbReference type="EC" id="1.-.-.-" evidence="3"/>
<keyword evidence="3" id="KW-0560">Oxidoreductase</keyword>
<protein>
    <submittedName>
        <fullName evidence="3">LLM class flavin-dependent oxidoreductase</fullName>
        <ecNumber evidence="3">1.-.-.-</ecNumber>
    </submittedName>
</protein>
<feature type="domain" description="Luciferase-like" evidence="2">
    <location>
        <begin position="21"/>
        <end position="289"/>
    </location>
</feature>
<accession>A0ABW4WXH9</accession>
<name>A0ABW4WXH9_9BACT</name>
<dbReference type="GO" id="GO:0016491">
    <property type="term" value="F:oxidoreductase activity"/>
    <property type="evidence" value="ECO:0007669"/>
    <property type="project" value="UniProtKB-KW"/>
</dbReference>
<dbReference type="Gene3D" id="3.20.20.30">
    <property type="entry name" value="Luciferase-like domain"/>
    <property type="match status" value="1"/>
</dbReference>
<evidence type="ECO:0000313" key="4">
    <source>
        <dbReference type="Proteomes" id="UP001597369"/>
    </source>
</evidence>
<evidence type="ECO:0000259" key="2">
    <source>
        <dbReference type="Pfam" id="PF00296"/>
    </source>
</evidence>